<evidence type="ECO:0000256" key="14">
    <source>
        <dbReference type="RuleBase" id="RU371123"/>
    </source>
</evidence>
<evidence type="ECO:0000256" key="8">
    <source>
        <dbReference type="ARBA" id="ARBA00022827"/>
    </source>
</evidence>
<keyword evidence="10 14" id="KW-0560">Oxidoreductase</keyword>
<organism evidence="17 18">
    <name type="scientific">Tilletia horrida</name>
    <dbReference type="NCBI Taxonomy" id="155126"/>
    <lineage>
        <taxon>Eukaryota</taxon>
        <taxon>Fungi</taxon>
        <taxon>Dikarya</taxon>
        <taxon>Basidiomycota</taxon>
        <taxon>Ustilaginomycotina</taxon>
        <taxon>Exobasidiomycetes</taxon>
        <taxon>Tilletiales</taxon>
        <taxon>Tilletiaceae</taxon>
        <taxon>Tilletia</taxon>
    </lineage>
</organism>
<evidence type="ECO:0000256" key="7">
    <source>
        <dbReference type="ARBA" id="ARBA00022792"/>
    </source>
</evidence>
<comment type="catalytic activity">
    <reaction evidence="14">
        <text>2 R'C(R)SH + O2 = R'C(R)S-S(R)CR' + H2O2</text>
        <dbReference type="Rhea" id="RHEA:17357"/>
        <dbReference type="ChEBI" id="CHEBI:15379"/>
        <dbReference type="ChEBI" id="CHEBI:16240"/>
        <dbReference type="ChEBI" id="CHEBI:16520"/>
        <dbReference type="ChEBI" id="CHEBI:17412"/>
        <dbReference type="EC" id="1.8.3.2"/>
    </reaction>
</comment>
<evidence type="ECO:0000256" key="13">
    <source>
        <dbReference type="ARBA" id="ARBA00023157"/>
    </source>
</evidence>
<feature type="region of interest" description="Disordered" evidence="15">
    <location>
        <begin position="217"/>
        <end position="253"/>
    </location>
</feature>
<keyword evidence="11" id="KW-0496">Mitochondrion</keyword>
<evidence type="ECO:0000256" key="11">
    <source>
        <dbReference type="ARBA" id="ARBA00023128"/>
    </source>
</evidence>
<feature type="transmembrane region" description="Helical" evidence="14">
    <location>
        <begin position="28"/>
        <end position="47"/>
    </location>
</feature>
<evidence type="ECO:0000256" key="1">
    <source>
        <dbReference type="ARBA" id="ARBA00001974"/>
    </source>
</evidence>
<dbReference type="InterPro" id="IPR020164">
    <property type="entry name" value="Cyt_c_Oxase_assmbl_COX16"/>
</dbReference>
<keyword evidence="5 14" id="KW-0285">Flavoprotein</keyword>
<accession>A0AAN6JQE6</accession>
<feature type="compositionally biased region" description="Polar residues" evidence="15">
    <location>
        <begin position="173"/>
        <end position="183"/>
    </location>
</feature>
<evidence type="ECO:0000259" key="16">
    <source>
        <dbReference type="PROSITE" id="PS51324"/>
    </source>
</evidence>
<gene>
    <name evidence="17" type="primary">ERV1</name>
    <name evidence="17" type="ORF">OC846_005265</name>
</gene>
<dbReference type="Proteomes" id="UP001176517">
    <property type="component" value="Unassembled WGS sequence"/>
</dbReference>
<evidence type="ECO:0000256" key="12">
    <source>
        <dbReference type="ARBA" id="ARBA00023136"/>
    </source>
</evidence>
<comment type="caution">
    <text evidence="17">The sequence shown here is derived from an EMBL/GenBank/DDBJ whole genome shotgun (WGS) entry which is preliminary data.</text>
</comment>
<keyword evidence="8 14" id="KW-0274">FAD</keyword>
<dbReference type="Gene3D" id="1.20.120.310">
    <property type="entry name" value="ERV/ALR sulfhydryl oxidase domain"/>
    <property type="match status" value="1"/>
</dbReference>
<name>A0AAN6JQE6_9BASI</name>
<feature type="region of interest" description="Disordered" evidence="15">
    <location>
        <begin position="108"/>
        <end position="198"/>
    </location>
</feature>
<evidence type="ECO:0000256" key="6">
    <source>
        <dbReference type="ARBA" id="ARBA00022692"/>
    </source>
</evidence>
<sequence length="379" mass="41985">MPTFSSKPIGRKNGFLSRLSPRITRRPIIYFGIPFIFTITASSFLLAQFTQTRYDYNATKVQAVSKEEQLRMKKDRRRIDVREEYFRLSSSKSDDEWEDWDVVRVPRPEGTPEWGVAPGADSDLARPPPSSQKRGWFDWARPKPLHADAQPIQETQRRRQAERRMDTEDDSQGAVQQAATGTSRNEKPGGGIILGPDGKPCRACNSKLAFAAAMKGTTHPKVAPASSSEKTTAPTASTASSSSSSTSTDECPPDVEALGRATWTFLHSAAAYYPPNPSEAQQTAMRNLLRSLPTIYPCATCAHALGEEYAREQAEDRGWEGREGITLDQAIRGGGEPLSVWLCGVHNEVNARLGKPAFECTKTRLRQRWLDGPPDGRCD</sequence>
<dbReference type="SUPFAM" id="SSF69000">
    <property type="entry name" value="FAD-dependent thiol oxidase"/>
    <property type="match status" value="1"/>
</dbReference>
<dbReference type="EMBL" id="JAPDMZ010000192">
    <property type="protein sequence ID" value="KAK0546468.1"/>
    <property type="molecule type" value="Genomic_DNA"/>
</dbReference>
<dbReference type="InterPro" id="IPR039799">
    <property type="entry name" value="ALR/ERV"/>
</dbReference>
<dbReference type="AlphaFoldDB" id="A0AAN6JQE6"/>
<feature type="compositionally biased region" description="Low complexity" evidence="15">
    <location>
        <begin position="223"/>
        <end position="248"/>
    </location>
</feature>
<comment type="subcellular location">
    <subcellularLocation>
        <location evidence="3">Mitochondrion inner membrane</location>
        <topology evidence="3">Single-pass membrane protein</topology>
    </subcellularLocation>
</comment>
<proteinExistence type="inferred from homology"/>
<dbReference type="PANTHER" id="PTHR12645:SF0">
    <property type="entry name" value="FAD-LINKED SULFHYDRYL OXIDASE ALR"/>
    <property type="match status" value="1"/>
</dbReference>
<keyword evidence="6 14" id="KW-0812">Transmembrane</keyword>
<keyword evidence="9 14" id="KW-1133">Transmembrane helix</keyword>
<dbReference type="EC" id="1.8.3.2" evidence="14"/>
<dbReference type="InterPro" id="IPR036774">
    <property type="entry name" value="ERV/ALR_sulphydryl_oxid_sf"/>
</dbReference>
<dbReference type="Pfam" id="PF04777">
    <property type="entry name" value="Evr1_Alr"/>
    <property type="match status" value="1"/>
</dbReference>
<comment type="function">
    <text evidence="2">Required for the assembly of the mitochondrial respiratory chain complex IV (CIV), also known as cytochrome c oxidase. May participate in merging the COX1 and COX2 assembly lines.</text>
</comment>
<dbReference type="GO" id="GO:0005743">
    <property type="term" value="C:mitochondrial inner membrane"/>
    <property type="evidence" value="ECO:0007669"/>
    <property type="project" value="UniProtKB-SubCell"/>
</dbReference>
<dbReference type="InterPro" id="IPR017905">
    <property type="entry name" value="ERV/ALR_sulphydryl_oxidase"/>
</dbReference>
<evidence type="ECO:0000256" key="9">
    <source>
        <dbReference type="ARBA" id="ARBA00022989"/>
    </source>
</evidence>
<protein>
    <recommendedName>
        <fullName evidence="14">Sulfhydryl oxidase</fullName>
        <ecNumber evidence="14">1.8.3.2</ecNumber>
    </recommendedName>
</protein>
<dbReference type="GO" id="GO:0016971">
    <property type="term" value="F:flavin-dependent sulfhydryl oxidase activity"/>
    <property type="evidence" value="ECO:0007669"/>
    <property type="project" value="InterPro"/>
</dbReference>
<comment type="cofactor">
    <cofactor evidence="1 14">
        <name>FAD</name>
        <dbReference type="ChEBI" id="CHEBI:57692"/>
    </cofactor>
</comment>
<feature type="domain" description="ERV/ALR sulfhydryl oxidase" evidence="16">
    <location>
        <begin position="251"/>
        <end position="369"/>
    </location>
</feature>
<evidence type="ECO:0000313" key="17">
    <source>
        <dbReference type="EMBL" id="KAK0546468.1"/>
    </source>
</evidence>
<dbReference type="GO" id="GO:0050660">
    <property type="term" value="F:flavin adenine dinucleotide binding"/>
    <property type="evidence" value="ECO:0007669"/>
    <property type="project" value="TreeGrafter"/>
</dbReference>
<evidence type="ECO:0000313" key="18">
    <source>
        <dbReference type="Proteomes" id="UP001176517"/>
    </source>
</evidence>
<keyword evidence="12 14" id="KW-0472">Membrane</keyword>
<feature type="compositionally biased region" description="Basic and acidic residues" evidence="15">
    <location>
        <begin position="155"/>
        <end position="166"/>
    </location>
</feature>
<evidence type="ECO:0000256" key="15">
    <source>
        <dbReference type="SAM" id="MobiDB-lite"/>
    </source>
</evidence>
<evidence type="ECO:0000256" key="10">
    <source>
        <dbReference type="ARBA" id="ARBA00023002"/>
    </source>
</evidence>
<evidence type="ECO:0000256" key="2">
    <source>
        <dbReference type="ARBA" id="ARBA00002490"/>
    </source>
</evidence>
<dbReference type="PANTHER" id="PTHR12645">
    <property type="entry name" value="ALR/ERV"/>
    <property type="match status" value="1"/>
</dbReference>
<dbReference type="PROSITE" id="PS51324">
    <property type="entry name" value="ERV_ALR"/>
    <property type="match status" value="1"/>
</dbReference>
<dbReference type="Pfam" id="PF14138">
    <property type="entry name" value="COX16"/>
    <property type="match status" value="1"/>
</dbReference>
<evidence type="ECO:0000256" key="5">
    <source>
        <dbReference type="ARBA" id="ARBA00022630"/>
    </source>
</evidence>
<keyword evidence="7" id="KW-0999">Mitochondrion inner membrane</keyword>
<evidence type="ECO:0000256" key="3">
    <source>
        <dbReference type="ARBA" id="ARBA00004434"/>
    </source>
</evidence>
<reference evidence="17" key="1">
    <citation type="journal article" date="2023" name="PhytoFront">
        <title>Draft Genome Resources of Seven Strains of Tilletia horrida, Causal Agent of Kernel Smut of Rice.</title>
        <authorList>
            <person name="Khanal S."/>
            <person name="Antony Babu S."/>
            <person name="Zhou X.G."/>
        </authorList>
    </citation>
    <scope>NUCLEOTIDE SEQUENCE</scope>
    <source>
        <strain evidence="17">TX6</strain>
    </source>
</reference>
<comment type="similarity">
    <text evidence="4">Belongs to the COX16 family.</text>
</comment>
<dbReference type="Gene3D" id="4.10.320.60">
    <property type="match status" value="1"/>
</dbReference>
<keyword evidence="13" id="KW-1015">Disulfide bond</keyword>
<evidence type="ECO:0000256" key="4">
    <source>
        <dbReference type="ARBA" id="ARBA00008370"/>
    </source>
</evidence>
<keyword evidence="18" id="KW-1185">Reference proteome</keyword>